<sequence length="101" mass="11049">MRESKVSPKTTTSYSGLRKTNKTKPQNILVDLLIRSKDPGDKLSAPAIPADISQQSHRFDCPYRFIHKTSSVRVTTKTEGKSAIGGSTSDGVTSVRWNSPT</sequence>
<gene>
    <name evidence="2" type="ORF">BaRGS_00014460</name>
</gene>
<evidence type="ECO:0000256" key="1">
    <source>
        <dbReference type="SAM" id="MobiDB-lite"/>
    </source>
</evidence>
<feature type="region of interest" description="Disordered" evidence="1">
    <location>
        <begin position="1"/>
        <end position="22"/>
    </location>
</feature>
<feature type="region of interest" description="Disordered" evidence="1">
    <location>
        <begin position="77"/>
        <end position="101"/>
    </location>
</feature>
<comment type="caution">
    <text evidence="2">The sequence shown here is derived from an EMBL/GenBank/DDBJ whole genome shotgun (WGS) entry which is preliminary data.</text>
</comment>
<evidence type="ECO:0000313" key="2">
    <source>
        <dbReference type="EMBL" id="KAK7494357.1"/>
    </source>
</evidence>
<dbReference type="EMBL" id="JACVVK020000084">
    <property type="protein sequence ID" value="KAK7494357.1"/>
    <property type="molecule type" value="Genomic_DNA"/>
</dbReference>
<protein>
    <submittedName>
        <fullName evidence="2">Uncharacterized protein</fullName>
    </submittedName>
</protein>
<name>A0ABD0L4M5_9CAEN</name>
<feature type="compositionally biased region" description="Polar residues" evidence="1">
    <location>
        <begin position="85"/>
        <end position="101"/>
    </location>
</feature>
<organism evidence="2 3">
    <name type="scientific">Batillaria attramentaria</name>
    <dbReference type="NCBI Taxonomy" id="370345"/>
    <lineage>
        <taxon>Eukaryota</taxon>
        <taxon>Metazoa</taxon>
        <taxon>Spiralia</taxon>
        <taxon>Lophotrochozoa</taxon>
        <taxon>Mollusca</taxon>
        <taxon>Gastropoda</taxon>
        <taxon>Caenogastropoda</taxon>
        <taxon>Sorbeoconcha</taxon>
        <taxon>Cerithioidea</taxon>
        <taxon>Batillariidae</taxon>
        <taxon>Batillaria</taxon>
    </lineage>
</organism>
<dbReference type="AlphaFoldDB" id="A0ABD0L4M5"/>
<accession>A0ABD0L4M5</accession>
<evidence type="ECO:0000313" key="3">
    <source>
        <dbReference type="Proteomes" id="UP001519460"/>
    </source>
</evidence>
<proteinExistence type="predicted"/>
<reference evidence="2 3" key="1">
    <citation type="journal article" date="2023" name="Sci. Data">
        <title>Genome assembly of the Korean intertidal mud-creeper Batillaria attramentaria.</title>
        <authorList>
            <person name="Patra A.K."/>
            <person name="Ho P.T."/>
            <person name="Jun S."/>
            <person name="Lee S.J."/>
            <person name="Kim Y."/>
            <person name="Won Y.J."/>
        </authorList>
    </citation>
    <scope>NUCLEOTIDE SEQUENCE [LARGE SCALE GENOMIC DNA]</scope>
    <source>
        <strain evidence="2">Wonlab-2016</strain>
    </source>
</reference>
<dbReference type="Proteomes" id="UP001519460">
    <property type="component" value="Unassembled WGS sequence"/>
</dbReference>
<keyword evidence="3" id="KW-1185">Reference proteome</keyword>